<reference evidence="2 3" key="1">
    <citation type="submission" date="2019-03" db="EMBL/GenBank/DDBJ databases">
        <title>First draft genome of Liparis tanakae, snailfish: a comprehensive survey of snailfish specific genes.</title>
        <authorList>
            <person name="Kim W."/>
            <person name="Song I."/>
            <person name="Jeong J.-H."/>
            <person name="Kim D."/>
            <person name="Kim S."/>
            <person name="Ryu S."/>
            <person name="Song J.Y."/>
            <person name="Lee S.K."/>
        </authorList>
    </citation>
    <scope>NUCLEOTIDE SEQUENCE [LARGE SCALE GENOMIC DNA]</scope>
    <source>
        <tissue evidence="2">Muscle</tissue>
    </source>
</reference>
<keyword evidence="3" id="KW-1185">Reference proteome</keyword>
<feature type="region of interest" description="Disordered" evidence="1">
    <location>
        <begin position="25"/>
        <end position="75"/>
    </location>
</feature>
<evidence type="ECO:0000313" key="2">
    <source>
        <dbReference type="EMBL" id="TNN25091.1"/>
    </source>
</evidence>
<dbReference type="AlphaFoldDB" id="A0A4Z2E8K6"/>
<organism evidence="2 3">
    <name type="scientific">Liparis tanakae</name>
    <name type="common">Tanaka's snailfish</name>
    <dbReference type="NCBI Taxonomy" id="230148"/>
    <lineage>
        <taxon>Eukaryota</taxon>
        <taxon>Metazoa</taxon>
        <taxon>Chordata</taxon>
        <taxon>Craniata</taxon>
        <taxon>Vertebrata</taxon>
        <taxon>Euteleostomi</taxon>
        <taxon>Actinopterygii</taxon>
        <taxon>Neopterygii</taxon>
        <taxon>Teleostei</taxon>
        <taxon>Neoteleostei</taxon>
        <taxon>Acanthomorphata</taxon>
        <taxon>Eupercaria</taxon>
        <taxon>Perciformes</taxon>
        <taxon>Cottioidei</taxon>
        <taxon>Cottales</taxon>
        <taxon>Liparidae</taxon>
        <taxon>Liparis</taxon>
    </lineage>
</organism>
<dbReference type="Proteomes" id="UP000314294">
    <property type="component" value="Unassembled WGS sequence"/>
</dbReference>
<feature type="compositionally biased region" description="Polar residues" evidence="1">
    <location>
        <begin position="51"/>
        <end position="68"/>
    </location>
</feature>
<comment type="caution">
    <text evidence="2">The sequence shown here is derived from an EMBL/GenBank/DDBJ whole genome shotgun (WGS) entry which is preliminary data.</text>
</comment>
<evidence type="ECO:0000256" key="1">
    <source>
        <dbReference type="SAM" id="MobiDB-lite"/>
    </source>
</evidence>
<proteinExistence type="predicted"/>
<accession>A0A4Z2E8K6</accession>
<name>A0A4Z2E8K6_9TELE</name>
<dbReference type="EMBL" id="SRLO01013457">
    <property type="protein sequence ID" value="TNN25091.1"/>
    <property type="molecule type" value="Genomic_DNA"/>
</dbReference>
<gene>
    <name evidence="2" type="ORF">EYF80_064782</name>
</gene>
<sequence>MVWARRRFPSVAEQNICFQHLIVTGGHKRSDRRGEGVREGRPPKPSGVLTRESSCPTHMSPNEINETSAPPPAYI</sequence>
<feature type="compositionally biased region" description="Basic and acidic residues" evidence="1">
    <location>
        <begin position="32"/>
        <end position="42"/>
    </location>
</feature>
<evidence type="ECO:0000313" key="3">
    <source>
        <dbReference type="Proteomes" id="UP000314294"/>
    </source>
</evidence>
<protein>
    <submittedName>
        <fullName evidence="2">Uncharacterized protein</fullName>
    </submittedName>
</protein>